<organism evidence="2 3">
    <name type="scientific">Candidatus Carbonibacillus altaicus</name>
    <dbReference type="NCBI Taxonomy" id="2163959"/>
    <lineage>
        <taxon>Bacteria</taxon>
        <taxon>Bacillati</taxon>
        <taxon>Bacillota</taxon>
        <taxon>Bacilli</taxon>
        <taxon>Bacillales</taxon>
        <taxon>Candidatus Carbonibacillus</taxon>
    </lineage>
</organism>
<evidence type="ECO:0000256" key="1">
    <source>
        <dbReference type="SAM" id="Phobius"/>
    </source>
</evidence>
<evidence type="ECO:0000313" key="3">
    <source>
        <dbReference type="Proteomes" id="UP000244338"/>
    </source>
</evidence>
<accession>A0A2R6XYW4</accession>
<reference evidence="3" key="1">
    <citation type="journal article" date="2018" name="Sci. Rep.">
        <title>Lignite coal burning seam in the remote Altai Mountains harbors a hydrogen-driven thermophilic microbial community.</title>
        <authorList>
            <person name="Kadnikov V.V."/>
            <person name="Mardanov A.V."/>
            <person name="Ivasenko D.A."/>
            <person name="Antsiferov D.V."/>
            <person name="Beletsky A.V."/>
            <person name="Karnachuk O.V."/>
            <person name="Ravin N.V."/>
        </authorList>
    </citation>
    <scope>NUCLEOTIDE SEQUENCE [LARGE SCALE GENOMIC DNA]</scope>
</reference>
<dbReference type="EMBL" id="PEBX01000092">
    <property type="protein sequence ID" value="PTQ55600.1"/>
    <property type="molecule type" value="Genomic_DNA"/>
</dbReference>
<keyword evidence="1" id="KW-0812">Transmembrane</keyword>
<keyword evidence="1" id="KW-0472">Membrane</keyword>
<keyword evidence="1" id="KW-1133">Transmembrane helix</keyword>
<gene>
    <name evidence="2" type="ORF">BSOLF_1788</name>
</gene>
<dbReference type="Proteomes" id="UP000244338">
    <property type="component" value="Unassembled WGS sequence"/>
</dbReference>
<protein>
    <submittedName>
        <fullName evidence="2">Uncharacterized protein</fullName>
    </submittedName>
</protein>
<feature type="transmembrane region" description="Helical" evidence="1">
    <location>
        <begin position="27"/>
        <end position="46"/>
    </location>
</feature>
<comment type="caution">
    <text evidence="2">The sequence shown here is derived from an EMBL/GenBank/DDBJ whole genome shotgun (WGS) entry which is preliminary data.</text>
</comment>
<proteinExistence type="predicted"/>
<name>A0A2R6XYW4_9BACL</name>
<sequence>MALARQFEITSFRVPFERLSKGSRKRILLALVFSECVPLWMGWGLASVRSVWLKKTV</sequence>
<evidence type="ECO:0000313" key="2">
    <source>
        <dbReference type="EMBL" id="PTQ55600.1"/>
    </source>
</evidence>
<dbReference type="AlphaFoldDB" id="A0A2R6XYW4"/>